<accession>A0ACC3YV65</accession>
<gene>
    <name evidence="1" type="ORF">CTRU02_208039</name>
</gene>
<comment type="caution">
    <text evidence="1">The sequence shown here is derived from an EMBL/GenBank/DDBJ whole genome shotgun (WGS) entry which is preliminary data.</text>
</comment>
<evidence type="ECO:0000313" key="2">
    <source>
        <dbReference type="Proteomes" id="UP000805649"/>
    </source>
</evidence>
<keyword evidence="2" id="KW-1185">Reference proteome</keyword>
<organism evidence="1 2">
    <name type="scientific">Colletotrichum truncatum</name>
    <name type="common">Anthracnose fungus</name>
    <name type="synonym">Colletotrichum capsici</name>
    <dbReference type="NCBI Taxonomy" id="5467"/>
    <lineage>
        <taxon>Eukaryota</taxon>
        <taxon>Fungi</taxon>
        <taxon>Dikarya</taxon>
        <taxon>Ascomycota</taxon>
        <taxon>Pezizomycotina</taxon>
        <taxon>Sordariomycetes</taxon>
        <taxon>Hypocreomycetidae</taxon>
        <taxon>Glomerellales</taxon>
        <taxon>Glomerellaceae</taxon>
        <taxon>Colletotrichum</taxon>
        <taxon>Colletotrichum truncatum species complex</taxon>
    </lineage>
</organism>
<sequence>MKMLKLKRAFGPGPGRRHWLEPKMGKQASLRKSREKKTTKKRHAGRRLVGILRVFHRSRASSFFFFCFYCFDVVQDKPDICGVAKVEVSRRRREGLTRASDVWKALPRGKRNDGRGQMIGVLIGQPGGPLTGTVQYGCSQRETLRRELERVESSRVLMKERDWRSGGGMSAKHSVSKQRKEKMDCRWQ</sequence>
<proteinExistence type="predicted"/>
<reference evidence="1 2" key="1">
    <citation type="journal article" date="2020" name="Phytopathology">
        <title>Genome Sequence Resources of Colletotrichum truncatum, C. plurivorum, C. musicola, and C. sojae: Four Species Pathogenic to Soybean (Glycine max).</title>
        <authorList>
            <person name="Rogerio F."/>
            <person name="Boufleur T.R."/>
            <person name="Ciampi-Guillardi M."/>
            <person name="Sukno S.A."/>
            <person name="Thon M.R."/>
            <person name="Massola Junior N.S."/>
            <person name="Baroncelli R."/>
        </authorList>
    </citation>
    <scope>NUCLEOTIDE SEQUENCE [LARGE SCALE GENOMIC DNA]</scope>
    <source>
        <strain evidence="1 2">CMES1059</strain>
    </source>
</reference>
<name>A0ACC3YV65_COLTU</name>
<dbReference type="EMBL" id="VUJX02000005">
    <property type="protein sequence ID" value="KAL0935825.1"/>
    <property type="molecule type" value="Genomic_DNA"/>
</dbReference>
<protein>
    <submittedName>
        <fullName evidence="1">Uncharacterized protein</fullName>
    </submittedName>
</protein>
<dbReference type="Proteomes" id="UP000805649">
    <property type="component" value="Unassembled WGS sequence"/>
</dbReference>
<evidence type="ECO:0000313" key="1">
    <source>
        <dbReference type="EMBL" id="KAL0935825.1"/>
    </source>
</evidence>